<dbReference type="Proteomes" id="UP000324222">
    <property type="component" value="Unassembled WGS sequence"/>
</dbReference>
<sequence>MGPVCRSLFCTCSVHRLPFNTEPFHRLLVWLSSILRPLTSLGTVPTSIAWLHICDVKSAGWRSCEVRDGNRGERAGRLLGDSADK</sequence>
<organism evidence="1 2">
    <name type="scientific">Portunus trituberculatus</name>
    <name type="common">Swimming crab</name>
    <name type="synonym">Neptunus trituberculatus</name>
    <dbReference type="NCBI Taxonomy" id="210409"/>
    <lineage>
        <taxon>Eukaryota</taxon>
        <taxon>Metazoa</taxon>
        <taxon>Ecdysozoa</taxon>
        <taxon>Arthropoda</taxon>
        <taxon>Crustacea</taxon>
        <taxon>Multicrustacea</taxon>
        <taxon>Malacostraca</taxon>
        <taxon>Eumalacostraca</taxon>
        <taxon>Eucarida</taxon>
        <taxon>Decapoda</taxon>
        <taxon>Pleocyemata</taxon>
        <taxon>Brachyura</taxon>
        <taxon>Eubrachyura</taxon>
        <taxon>Portunoidea</taxon>
        <taxon>Portunidae</taxon>
        <taxon>Portuninae</taxon>
        <taxon>Portunus</taxon>
    </lineage>
</organism>
<dbReference type="AlphaFoldDB" id="A0A5B7HD46"/>
<gene>
    <name evidence="1" type="ORF">E2C01_064483</name>
</gene>
<evidence type="ECO:0000313" key="2">
    <source>
        <dbReference type="Proteomes" id="UP000324222"/>
    </source>
</evidence>
<evidence type="ECO:0000313" key="1">
    <source>
        <dbReference type="EMBL" id="MPC70240.1"/>
    </source>
</evidence>
<proteinExistence type="predicted"/>
<accession>A0A5B7HD46</accession>
<reference evidence="1 2" key="1">
    <citation type="submission" date="2019-05" db="EMBL/GenBank/DDBJ databases">
        <title>Another draft genome of Portunus trituberculatus and its Hox gene families provides insights of decapod evolution.</title>
        <authorList>
            <person name="Jeong J.-H."/>
            <person name="Song I."/>
            <person name="Kim S."/>
            <person name="Choi T."/>
            <person name="Kim D."/>
            <person name="Ryu S."/>
            <person name="Kim W."/>
        </authorList>
    </citation>
    <scope>NUCLEOTIDE SEQUENCE [LARGE SCALE GENOMIC DNA]</scope>
    <source>
        <tissue evidence="1">Muscle</tissue>
    </source>
</reference>
<keyword evidence="2" id="KW-1185">Reference proteome</keyword>
<name>A0A5B7HD46_PORTR</name>
<protein>
    <submittedName>
        <fullName evidence="1">Uncharacterized protein</fullName>
    </submittedName>
</protein>
<dbReference type="EMBL" id="VSRR010030809">
    <property type="protein sequence ID" value="MPC70240.1"/>
    <property type="molecule type" value="Genomic_DNA"/>
</dbReference>
<comment type="caution">
    <text evidence="1">The sequence shown here is derived from an EMBL/GenBank/DDBJ whole genome shotgun (WGS) entry which is preliminary data.</text>
</comment>